<evidence type="ECO:0000259" key="25">
    <source>
        <dbReference type="PROSITE" id="PS50261"/>
    </source>
</evidence>
<dbReference type="EMBL" id="JADWDJ010000007">
    <property type="protein sequence ID" value="KAG5278520.1"/>
    <property type="molecule type" value="Genomic_DNA"/>
</dbReference>
<evidence type="ECO:0000256" key="2">
    <source>
        <dbReference type="ARBA" id="ARBA00004651"/>
    </source>
</evidence>
<keyword evidence="14 21" id="KW-0472">Membrane</keyword>
<feature type="compositionally biased region" description="Polar residues" evidence="20">
    <location>
        <begin position="686"/>
        <end position="714"/>
    </location>
</feature>
<evidence type="ECO:0000259" key="23">
    <source>
        <dbReference type="PROSITE" id="PS50026"/>
    </source>
</evidence>
<dbReference type="InterPro" id="IPR000152">
    <property type="entry name" value="EGF-type_Asp/Asn_hydroxyl_site"/>
</dbReference>
<keyword evidence="10" id="KW-0677">Repeat</keyword>
<dbReference type="FunFam" id="2.10.25.10:FF:000038">
    <property type="entry name" value="Fibrillin 2"/>
    <property type="match status" value="2"/>
</dbReference>
<evidence type="ECO:0000256" key="17">
    <source>
        <dbReference type="ARBA" id="ARBA00023180"/>
    </source>
</evidence>
<feature type="domain" description="EGF-like" evidence="23">
    <location>
        <begin position="125"/>
        <end position="163"/>
    </location>
</feature>
<dbReference type="InterPro" id="IPR046338">
    <property type="entry name" value="GAIN_dom_sf"/>
</dbReference>
<dbReference type="SMART" id="SM00181">
    <property type="entry name" value="EGF"/>
    <property type="match status" value="3"/>
</dbReference>
<feature type="transmembrane region" description="Helical" evidence="21">
    <location>
        <begin position="453"/>
        <end position="473"/>
    </location>
</feature>
<dbReference type="Pfam" id="PF01825">
    <property type="entry name" value="GPS"/>
    <property type="match status" value="1"/>
</dbReference>
<dbReference type="InterPro" id="IPR018097">
    <property type="entry name" value="EGF_Ca-bd_CS"/>
</dbReference>
<evidence type="ECO:0000256" key="22">
    <source>
        <dbReference type="SAM" id="SignalP"/>
    </source>
</evidence>
<keyword evidence="18" id="KW-0807">Transducer</keyword>
<keyword evidence="4" id="KW-1003">Cell membrane</keyword>
<evidence type="ECO:0000256" key="10">
    <source>
        <dbReference type="ARBA" id="ARBA00022737"/>
    </source>
</evidence>
<feature type="region of interest" description="Disordered" evidence="20">
    <location>
        <begin position="686"/>
        <end position="722"/>
    </location>
</feature>
<evidence type="ECO:0000256" key="15">
    <source>
        <dbReference type="ARBA" id="ARBA00023157"/>
    </source>
</evidence>
<dbReference type="SUPFAM" id="SSF57196">
    <property type="entry name" value="EGF/Laminin"/>
    <property type="match status" value="3"/>
</dbReference>
<comment type="caution">
    <text evidence="19">Lacks conserved residue(s) required for the propagation of feature annotation.</text>
</comment>
<dbReference type="PROSITE" id="PS50221">
    <property type="entry name" value="GAIN_B"/>
    <property type="match status" value="1"/>
</dbReference>
<feature type="domain" description="GAIN-B" evidence="24">
    <location>
        <begin position="249"/>
        <end position="410"/>
    </location>
</feature>
<feature type="domain" description="EGF-like" evidence="23">
    <location>
        <begin position="34"/>
        <end position="72"/>
    </location>
</feature>
<dbReference type="GO" id="GO:0030855">
    <property type="term" value="P:epithelial cell differentiation"/>
    <property type="evidence" value="ECO:0007669"/>
    <property type="project" value="UniProtKB-ARBA"/>
</dbReference>
<evidence type="ECO:0000256" key="9">
    <source>
        <dbReference type="ARBA" id="ARBA00022729"/>
    </source>
</evidence>
<feature type="domain" description="EGF-like" evidence="23">
    <location>
        <begin position="77"/>
        <end position="114"/>
    </location>
</feature>
<dbReference type="PROSITE" id="PS50261">
    <property type="entry name" value="G_PROTEIN_RECEP_F2_4"/>
    <property type="match status" value="1"/>
</dbReference>
<evidence type="ECO:0000256" key="6">
    <source>
        <dbReference type="ARBA" id="ARBA00022530"/>
    </source>
</evidence>
<dbReference type="InterPro" id="IPR049883">
    <property type="entry name" value="NOTCH1_EGF-like"/>
</dbReference>
<keyword evidence="7 19" id="KW-0245">EGF-like domain</keyword>
<dbReference type="SMART" id="SM00303">
    <property type="entry name" value="GPS"/>
    <property type="match status" value="1"/>
</dbReference>
<dbReference type="InterPro" id="IPR017981">
    <property type="entry name" value="GPCR_2-like_7TM"/>
</dbReference>
<evidence type="ECO:0000256" key="1">
    <source>
        <dbReference type="ARBA" id="ARBA00004498"/>
    </source>
</evidence>
<evidence type="ECO:0000256" key="12">
    <source>
        <dbReference type="ARBA" id="ARBA00022989"/>
    </source>
</evidence>
<keyword evidence="27" id="KW-1185">Reference proteome</keyword>
<protein>
    <submittedName>
        <fullName evidence="26">Uncharacterized protein</fullName>
    </submittedName>
</protein>
<feature type="signal peptide" evidence="22">
    <location>
        <begin position="1"/>
        <end position="19"/>
    </location>
</feature>
<comment type="similarity">
    <text evidence="3">Belongs to the G-protein coupled receptor 2 family. Adhesion G-protein coupled receptor (ADGR) subfamily.</text>
</comment>
<dbReference type="InterPro" id="IPR057244">
    <property type="entry name" value="GAIN_B"/>
</dbReference>
<sequence length="722" mass="79922">MVMILILGLCLIIGWRVSGTCEKGFVFQNEECVDINECVDGTNACNLTQTCENTPGSFKCVCLDGFRQGRGELACEDIDECRDGSHICAPSLTCENTPGSYNCVCSDGFRQRFLYEFGYGLVCEDEDECMAILPVCGTHGNCTNTPGSYTCTCPEGFRNPNNNSTRTPCEEWVNVLQQKCKKADNVCKLKTLQDLTKNLTESSRVSPPVLFRSLDVLLEAPPVGQEDVVVQLIEKLVQNVQTSSFTTEHTEHLTYNNTEVDIMHLGPNTSLTGSLQLKTVGIVLEIDLLAIAQNNNGSASVVLLTSNHMHTVFNNSHFRARNAKRTYMGAKVVLVILPQVMVKRLSKPIILTLQHFNVSDPADEPACVYWSEGAWVTDGCSASESNSTHTVCSCSHLSTFALIMQTNPNTETDPVVEALSAFFVLVGLVFLTVAVLTFALCRRNSRVSNMARLNLSVCLLLAHALFLLTQTAIRLIQPHRVLCKLLAGMLHFLFLCCFVWMSAEAVLLFLSVRKLRQIKAKNRTGPHWRYKLLIGYGIPLVIVSVSAMAMPDGHGSEKCWLVTEKGFNWSFLGPVCLILTGNIIFFIMIFITIHTTLRANCSEASKVKYTRLLLFKIMAQCVILGCPWIFLMASEKSRVLELLFVFLTSQQGTVIFLIHCLLNNEVRKQYATWWKKCGLSSKLPGTSASGHLTTTRSCSDSQTGETSLHTAQQTDADKEKSG</sequence>
<proteinExistence type="inferred from homology"/>
<dbReference type="Gene3D" id="2.10.25.10">
    <property type="entry name" value="Laminin"/>
    <property type="match status" value="3"/>
</dbReference>
<dbReference type="InterPro" id="IPR000203">
    <property type="entry name" value="GPS"/>
</dbReference>
<feature type="chain" id="PRO_5043933046" evidence="22">
    <location>
        <begin position="20"/>
        <end position="722"/>
    </location>
</feature>
<dbReference type="PRINTS" id="PR01128">
    <property type="entry name" value="EMR1HORMONER"/>
</dbReference>
<keyword evidence="8 21" id="KW-0812">Transmembrane</keyword>
<evidence type="ECO:0000256" key="4">
    <source>
        <dbReference type="ARBA" id="ARBA00022475"/>
    </source>
</evidence>
<dbReference type="GO" id="GO:0005509">
    <property type="term" value="F:calcium ion binding"/>
    <property type="evidence" value="ECO:0007669"/>
    <property type="project" value="InterPro"/>
</dbReference>
<keyword evidence="15" id="KW-1015">Disulfide bond</keyword>
<dbReference type="PANTHER" id="PTHR12011:SF469">
    <property type="entry name" value="ADHESION G PROTEIN-COUPLED RECEPTOR E1-RELATED"/>
    <property type="match status" value="1"/>
</dbReference>
<evidence type="ECO:0000256" key="7">
    <source>
        <dbReference type="ARBA" id="ARBA00022536"/>
    </source>
</evidence>
<keyword evidence="13" id="KW-0297">G-protein coupled receptor</keyword>
<dbReference type="InterPro" id="IPR001740">
    <property type="entry name" value="GPCR_2_EMR1-like_rcpt"/>
</dbReference>
<feature type="transmembrane region" description="Helical" evidence="21">
    <location>
        <begin position="485"/>
        <end position="512"/>
    </location>
</feature>
<keyword evidence="5" id="KW-0964">Secreted</keyword>
<dbReference type="GO" id="GO:0005886">
    <property type="term" value="C:plasma membrane"/>
    <property type="evidence" value="ECO:0007669"/>
    <property type="project" value="UniProtKB-SubCell"/>
</dbReference>
<dbReference type="InterPro" id="IPR001881">
    <property type="entry name" value="EGF-like_Ca-bd_dom"/>
</dbReference>
<evidence type="ECO:0000259" key="24">
    <source>
        <dbReference type="PROSITE" id="PS50221"/>
    </source>
</evidence>
<dbReference type="AlphaFoldDB" id="A0AAV6GUA4"/>
<dbReference type="Pfam" id="PF07645">
    <property type="entry name" value="EGF_CA"/>
    <property type="match status" value="3"/>
</dbReference>
<feature type="transmembrane region" description="Helical" evidence="21">
    <location>
        <begin position="418"/>
        <end position="441"/>
    </location>
</feature>
<evidence type="ECO:0000256" key="19">
    <source>
        <dbReference type="PROSITE-ProRule" id="PRU00076"/>
    </source>
</evidence>
<organism evidence="26 27">
    <name type="scientific">Alosa alosa</name>
    <name type="common">allis shad</name>
    <dbReference type="NCBI Taxonomy" id="278164"/>
    <lineage>
        <taxon>Eukaryota</taxon>
        <taxon>Metazoa</taxon>
        <taxon>Chordata</taxon>
        <taxon>Craniata</taxon>
        <taxon>Vertebrata</taxon>
        <taxon>Euteleostomi</taxon>
        <taxon>Actinopterygii</taxon>
        <taxon>Neopterygii</taxon>
        <taxon>Teleostei</taxon>
        <taxon>Clupei</taxon>
        <taxon>Clupeiformes</taxon>
        <taxon>Clupeoidei</taxon>
        <taxon>Clupeidae</taxon>
        <taxon>Alosa</taxon>
    </lineage>
</organism>
<dbReference type="Proteomes" id="UP000823561">
    <property type="component" value="Chromosome 7"/>
</dbReference>
<evidence type="ECO:0000256" key="13">
    <source>
        <dbReference type="ARBA" id="ARBA00023040"/>
    </source>
</evidence>
<dbReference type="PROSITE" id="PS50026">
    <property type="entry name" value="EGF_3"/>
    <property type="match status" value="3"/>
</dbReference>
<feature type="transmembrane region" description="Helical" evidence="21">
    <location>
        <begin position="533"/>
        <end position="551"/>
    </location>
</feature>
<keyword evidence="12 21" id="KW-1133">Transmembrane helix</keyword>
<feature type="transmembrane region" description="Helical" evidence="21">
    <location>
        <begin position="571"/>
        <end position="591"/>
    </location>
</feature>
<evidence type="ECO:0000256" key="16">
    <source>
        <dbReference type="ARBA" id="ARBA00023170"/>
    </source>
</evidence>
<dbReference type="Gene3D" id="2.60.220.50">
    <property type="match status" value="1"/>
</dbReference>
<evidence type="ECO:0000256" key="20">
    <source>
        <dbReference type="SAM" id="MobiDB-lite"/>
    </source>
</evidence>
<evidence type="ECO:0000256" key="21">
    <source>
        <dbReference type="SAM" id="Phobius"/>
    </source>
</evidence>
<feature type="domain" description="G-protein coupled receptors family 2 profile 2" evidence="25">
    <location>
        <begin position="416"/>
        <end position="663"/>
    </location>
</feature>
<comment type="caution">
    <text evidence="26">The sequence shown here is derived from an EMBL/GenBank/DDBJ whole genome shotgun (WGS) entry which is preliminary data.</text>
</comment>
<evidence type="ECO:0000256" key="3">
    <source>
        <dbReference type="ARBA" id="ARBA00007343"/>
    </source>
</evidence>
<dbReference type="PANTHER" id="PTHR12011">
    <property type="entry name" value="ADHESION G-PROTEIN COUPLED RECEPTOR"/>
    <property type="match status" value="1"/>
</dbReference>
<evidence type="ECO:0000256" key="14">
    <source>
        <dbReference type="ARBA" id="ARBA00023136"/>
    </source>
</evidence>
<dbReference type="CDD" id="cd00054">
    <property type="entry name" value="EGF_CA"/>
    <property type="match status" value="3"/>
</dbReference>
<keyword evidence="11" id="KW-0106">Calcium</keyword>
<gene>
    <name evidence="26" type="ORF">AALO_G00099870</name>
</gene>
<evidence type="ECO:0000256" key="5">
    <source>
        <dbReference type="ARBA" id="ARBA00022525"/>
    </source>
</evidence>
<evidence type="ECO:0000256" key="18">
    <source>
        <dbReference type="ARBA" id="ARBA00023224"/>
    </source>
</evidence>
<dbReference type="GO" id="GO:0007189">
    <property type="term" value="P:adenylate cyclase-activating G protein-coupled receptor signaling pathway"/>
    <property type="evidence" value="ECO:0007669"/>
    <property type="project" value="TreeGrafter"/>
</dbReference>
<dbReference type="SMART" id="SM00179">
    <property type="entry name" value="EGF_CA"/>
    <property type="match status" value="3"/>
</dbReference>
<dbReference type="GO" id="GO:0004930">
    <property type="term" value="F:G protein-coupled receptor activity"/>
    <property type="evidence" value="ECO:0007669"/>
    <property type="project" value="UniProtKB-KW"/>
</dbReference>
<evidence type="ECO:0000313" key="26">
    <source>
        <dbReference type="EMBL" id="KAG5278520.1"/>
    </source>
</evidence>
<dbReference type="PROSITE" id="PS00010">
    <property type="entry name" value="ASX_HYDROXYL"/>
    <property type="match status" value="3"/>
</dbReference>
<evidence type="ECO:0000256" key="11">
    <source>
        <dbReference type="ARBA" id="ARBA00022837"/>
    </source>
</evidence>
<feature type="transmembrane region" description="Helical" evidence="21">
    <location>
        <begin position="612"/>
        <end position="630"/>
    </location>
</feature>
<dbReference type="InterPro" id="IPR000742">
    <property type="entry name" value="EGF"/>
</dbReference>
<dbReference type="Pfam" id="PF00002">
    <property type="entry name" value="7tm_2"/>
    <property type="match status" value="1"/>
</dbReference>
<name>A0AAV6GUA4_9TELE</name>
<feature type="transmembrane region" description="Helical" evidence="21">
    <location>
        <begin position="642"/>
        <end position="662"/>
    </location>
</feature>
<dbReference type="SUPFAM" id="SSF81321">
    <property type="entry name" value="Family A G protein-coupled receptor-like"/>
    <property type="match status" value="1"/>
</dbReference>
<keyword evidence="17" id="KW-0325">Glycoprotein</keyword>
<evidence type="ECO:0000256" key="8">
    <source>
        <dbReference type="ARBA" id="ARBA00022692"/>
    </source>
</evidence>
<reference evidence="26" key="1">
    <citation type="submission" date="2020-10" db="EMBL/GenBank/DDBJ databases">
        <title>Chromosome-scale genome assembly of the Allis shad, Alosa alosa.</title>
        <authorList>
            <person name="Margot Z."/>
            <person name="Christophe K."/>
            <person name="Cabau C."/>
            <person name="Louis A."/>
            <person name="Berthelot C."/>
            <person name="Parey E."/>
            <person name="Roest Crollius H."/>
            <person name="Montfort J."/>
            <person name="Robinson-Rechavi M."/>
            <person name="Bucao C."/>
            <person name="Bouchez O."/>
            <person name="Gislard M."/>
            <person name="Lluch J."/>
            <person name="Milhes M."/>
            <person name="Lampietro C."/>
            <person name="Lopez Roques C."/>
            <person name="Donnadieu C."/>
            <person name="Braasch I."/>
            <person name="Desvignes T."/>
            <person name="Postlethwait J."/>
            <person name="Bobe J."/>
            <person name="Guiguen Y."/>
        </authorList>
    </citation>
    <scope>NUCLEOTIDE SEQUENCE</scope>
    <source>
        <strain evidence="26">M-15738</strain>
        <tissue evidence="26">Blood</tissue>
    </source>
</reference>
<dbReference type="GO" id="GO:0007166">
    <property type="term" value="P:cell surface receptor signaling pathway"/>
    <property type="evidence" value="ECO:0007669"/>
    <property type="project" value="InterPro"/>
</dbReference>
<dbReference type="PROSITE" id="PS01187">
    <property type="entry name" value="EGF_CA"/>
    <property type="match status" value="2"/>
</dbReference>
<keyword evidence="9 22" id="KW-0732">Signal</keyword>
<dbReference type="FunFam" id="1.20.1070.10:FF:000054">
    <property type="entry name" value="Adhesion G protein-coupled receptor E3"/>
    <property type="match status" value="1"/>
</dbReference>
<dbReference type="FunFam" id="2.10.25.10:FF:000210">
    <property type="entry name" value="Hemicentin 1"/>
    <property type="match status" value="1"/>
</dbReference>
<keyword evidence="6" id="KW-0272">Extracellular matrix</keyword>
<dbReference type="InterPro" id="IPR000832">
    <property type="entry name" value="GPCR_2_secretin-like"/>
</dbReference>
<evidence type="ECO:0000313" key="27">
    <source>
        <dbReference type="Proteomes" id="UP000823561"/>
    </source>
</evidence>
<dbReference type="PRINTS" id="PR00249">
    <property type="entry name" value="GPCRSECRETIN"/>
</dbReference>
<keyword evidence="16" id="KW-0675">Receptor</keyword>
<dbReference type="Gene3D" id="1.20.1070.10">
    <property type="entry name" value="Rhodopsin 7-helix transmembrane proteins"/>
    <property type="match status" value="1"/>
</dbReference>
<comment type="subcellular location">
    <subcellularLocation>
        <location evidence="2">Cell membrane</location>
        <topology evidence="2">Multi-pass membrane protein</topology>
    </subcellularLocation>
    <subcellularLocation>
        <location evidence="1">Secreted</location>
        <location evidence="1">Extracellular space</location>
        <location evidence="1">Extracellular matrix</location>
    </subcellularLocation>
</comment>
<accession>A0AAV6GUA4</accession>